<evidence type="ECO:0000313" key="8">
    <source>
        <dbReference type="EMBL" id="GGJ90716.1"/>
    </source>
</evidence>
<evidence type="ECO:0000256" key="6">
    <source>
        <dbReference type="ARBA" id="ARBA00023136"/>
    </source>
</evidence>
<dbReference type="Pfam" id="PF02417">
    <property type="entry name" value="Chromate_transp"/>
    <property type="match status" value="1"/>
</dbReference>
<evidence type="ECO:0000313" key="9">
    <source>
        <dbReference type="Proteomes" id="UP000637720"/>
    </source>
</evidence>
<feature type="transmembrane region" description="Helical" evidence="7">
    <location>
        <begin position="76"/>
        <end position="97"/>
    </location>
</feature>
<comment type="caution">
    <text evidence="8">The sequence shown here is derived from an EMBL/GenBank/DDBJ whole genome shotgun (WGS) entry which is preliminary data.</text>
</comment>
<keyword evidence="9" id="KW-1185">Reference proteome</keyword>
<comment type="similarity">
    <text evidence="2">Belongs to the chromate ion transporter (CHR) (TC 2.A.51) family.</text>
</comment>
<keyword evidence="3" id="KW-1003">Cell membrane</keyword>
<dbReference type="PANTHER" id="PTHR43663">
    <property type="entry name" value="CHROMATE TRANSPORT PROTEIN-RELATED"/>
    <property type="match status" value="1"/>
</dbReference>
<accession>A0A8J3FA28</accession>
<dbReference type="EMBL" id="BMOF01000001">
    <property type="protein sequence ID" value="GGJ90716.1"/>
    <property type="molecule type" value="Genomic_DNA"/>
</dbReference>
<feature type="transmembrane region" description="Helical" evidence="7">
    <location>
        <begin position="109"/>
        <end position="131"/>
    </location>
</feature>
<evidence type="ECO:0000256" key="1">
    <source>
        <dbReference type="ARBA" id="ARBA00004651"/>
    </source>
</evidence>
<evidence type="ECO:0000256" key="4">
    <source>
        <dbReference type="ARBA" id="ARBA00022692"/>
    </source>
</evidence>
<gene>
    <name evidence="8" type="primary">ywrA</name>
    <name evidence="8" type="ORF">GCM10007043_00480</name>
</gene>
<protein>
    <submittedName>
        <fullName evidence="8">Putative transporter YwrA</fullName>
    </submittedName>
</protein>
<evidence type="ECO:0000256" key="2">
    <source>
        <dbReference type="ARBA" id="ARBA00005262"/>
    </source>
</evidence>
<evidence type="ECO:0000256" key="7">
    <source>
        <dbReference type="SAM" id="Phobius"/>
    </source>
</evidence>
<dbReference type="AlphaFoldDB" id="A0A8J3FA28"/>
<dbReference type="RefSeq" id="WP_188816480.1">
    <property type="nucleotide sequence ID" value="NZ_BMOF01000001.1"/>
</dbReference>
<evidence type="ECO:0000256" key="5">
    <source>
        <dbReference type="ARBA" id="ARBA00022989"/>
    </source>
</evidence>
<dbReference type="InterPro" id="IPR052518">
    <property type="entry name" value="CHR_Transporter"/>
</dbReference>
<keyword evidence="4 7" id="KW-0812">Transmembrane</keyword>
<dbReference type="GO" id="GO:0015109">
    <property type="term" value="F:chromate transmembrane transporter activity"/>
    <property type="evidence" value="ECO:0007669"/>
    <property type="project" value="InterPro"/>
</dbReference>
<sequence>MMLLHLFWAFFLANLLGYGGGPPSIPLIQSEVVDRYGWLTLKAFGDLLALGNALPGPIATKLAAAIGYQQGGGMGAVVALTATVAPSAVAMVALFRFADRFKDAPQVQAMARAVQPVVAVLLGILAVQFFAEAFHGSGWVHTAVLAAASYWTLERLRIHPALVIAGSLVYGALFLR</sequence>
<organism evidence="8 9">
    <name type="scientific">Calditerricola satsumensis</name>
    <dbReference type="NCBI Taxonomy" id="373054"/>
    <lineage>
        <taxon>Bacteria</taxon>
        <taxon>Bacillati</taxon>
        <taxon>Bacillota</taxon>
        <taxon>Bacilli</taxon>
        <taxon>Bacillales</taxon>
        <taxon>Bacillaceae</taxon>
        <taxon>Calditerricola</taxon>
    </lineage>
</organism>
<dbReference type="PANTHER" id="PTHR43663:SF1">
    <property type="entry name" value="CHROMATE TRANSPORTER"/>
    <property type="match status" value="1"/>
</dbReference>
<comment type="subcellular location">
    <subcellularLocation>
        <location evidence="1">Cell membrane</location>
        <topology evidence="1">Multi-pass membrane protein</topology>
    </subcellularLocation>
</comment>
<keyword evidence="5 7" id="KW-1133">Transmembrane helix</keyword>
<proteinExistence type="inferred from homology"/>
<feature type="transmembrane region" description="Helical" evidence="7">
    <location>
        <begin position="158"/>
        <end position="175"/>
    </location>
</feature>
<evidence type="ECO:0000256" key="3">
    <source>
        <dbReference type="ARBA" id="ARBA00022475"/>
    </source>
</evidence>
<dbReference type="InterPro" id="IPR003370">
    <property type="entry name" value="Chromate_transpt"/>
</dbReference>
<reference evidence="8" key="1">
    <citation type="journal article" date="2014" name="Int. J. Syst. Evol. Microbiol.">
        <title>Complete genome sequence of Corynebacterium casei LMG S-19264T (=DSM 44701T), isolated from a smear-ripened cheese.</title>
        <authorList>
            <consortium name="US DOE Joint Genome Institute (JGI-PGF)"/>
            <person name="Walter F."/>
            <person name="Albersmeier A."/>
            <person name="Kalinowski J."/>
            <person name="Ruckert C."/>
        </authorList>
    </citation>
    <scope>NUCLEOTIDE SEQUENCE</scope>
    <source>
        <strain evidence="8">JCM 14719</strain>
    </source>
</reference>
<name>A0A8J3FA28_9BACI</name>
<dbReference type="Proteomes" id="UP000637720">
    <property type="component" value="Unassembled WGS sequence"/>
</dbReference>
<reference evidence="8" key="2">
    <citation type="submission" date="2020-09" db="EMBL/GenBank/DDBJ databases">
        <authorList>
            <person name="Sun Q."/>
            <person name="Ohkuma M."/>
        </authorList>
    </citation>
    <scope>NUCLEOTIDE SEQUENCE</scope>
    <source>
        <strain evidence="8">JCM 14719</strain>
    </source>
</reference>
<dbReference type="GO" id="GO:0005886">
    <property type="term" value="C:plasma membrane"/>
    <property type="evidence" value="ECO:0007669"/>
    <property type="project" value="UniProtKB-SubCell"/>
</dbReference>
<keyword evidence="6 7" id="KW-0472">Membrane</keyword>